<feature type="compositionally biased region" description="Polar residues" evidence="1">
    <location>
        <begin position="459"/>
        <end position="470"/>
    </location>
</feature>
<name>H0HNV4_9HYPH</name>
<feature type="region of interest" description="Disordered" evidence="1">
    <location>
        <begin position="421"/>
        <end position="481"/>
    </location>
</feature>
<dbReference type="AlphaFoldDB" id="H0HNV4"/>
<dbReference type="RefSeq" id="WP_008835466.1">
    <property type="nucleotide sequence ID" value="NZ_AHAM01000061.1"/>
</dbReference>
<dbReference type="Pfam" id="PF02120">
    <property type="entry name" value="Flg_hook"/>
    <property type="match status" value="1"/>
</dbReference>
<feature type="compositionally biased region" description="Polar residues" evidence="1">
    <location>
        <begin position="158"/>
        <end position="170"/>
    </location>
</feature>
<feature type="region of interest" description="Disordered" evidence="1">
    <location>
        <begin position="206"/>
        <end position="232"/>
    </location>
</feature>
<dbReference type="OrthoDB" id="8117459at2"/>
<proteinExistence type="predicted"/>
<feature type="region of interest" description="Disordered" evidence="1">
    <location>
        <begin position="13"/>
        <end position="55"/>
    </location>
</feature>
<accession>H0HNV4</accession>
<evidence type="ECO:0000259" key="2">
    <source>
        <dbReference type="Pfam" id="PF02120"/>
    </source>
</evidence>
<reference evidence="3 4" key="1">
    <citation type="journal article" date="2012" name="J. Bacteriol.">
        <title>Draft Genome Sequence of Mesorhizobium alhagi CCNWXJ12-2T, a Novel Salt-Resistant Species Isolated from the Desert of Northwestern China.</title>
        <authorList>
            <person name="Zhou M."/>
            <person name="Chen W."/>
            <person name="Chen H."/>
            <person name="Wei G."/>
        </authorList>
    </citation>
    <scope>NUCLEOTIDE SEQUENCE [LARGE SCALE GENOMIC DNA]</scope>
    <source>
        <strain evidence="3 4">CCNWXJ12-2</strain>
    </source>
</reference>
<keyword evidence="4" id="KW-1185">Reference proteome</keyword>
<sequence>MTTSVKQAWAALLPDRAKADAPRQNGQGGETGFAEAVKFGASGKQARPSTTNASGDMRHRWNIELNLADRAAGEPHAAGANDARRQWELPVGLPGLGEDGTADDVGGLNAGQTDQTVPDESAENASGAMPAAFRPPLPPMILRGGFGRPEAGAVSESELASSTANASLQADTAPPPSGGPTKTDATLAKAAVVTPPAVAAAALAVPQQGNTKAASAETNSTGGESKPVPASLGELAIKPPAGAQSGAASTSETIRPVAAVSAERPNSTIARDSLRENAPDAPGQAARVTVLAQQNVPAPATPFPGLTATPLLTAIAADGSWRELAAAADSRGLPAQNAVASTHSLKVQLHPAELGTVTATLRIAGEQLTVELQVESVEAQQRLSADTETIVKSLRALGLEVDRVTIQQSTVVQTLNARADANAGQNGQPAPDRQSFNAANSGGGNGQTGGQHSGRDTLNGAQASQNTTPGSVDRAGGGLYI</sequence>
<organism evidence="3 4">
    <name type="scientific">Mesorhizobium alhagi CCNWXJ12-2</name>
    <dbReference type="NCBI Taxonomy" id="1107882"/>
    <lineage>
        <taxon>Bacteria</taxon>
        <taxon>Pseudomonadati</taxon>
        <taxon>Pseudomonadota</taxon>
        <taxon>Alphaproteobacteria</taxon>
        <taxon>Hyphomicrobiales</taxon>
        <taxon>Phyllobacteriaceae</taxon>
        <taxon>Allomesorhizobium</taxon>
    </lineage>
</organism>
<evidence type="ECO:0000313" key="4">
    <source>
        <dbReference type="Proteomes" id="UP000003250"/>
    </source>
</evidence>
<dbReference type="InterPro" id="IPR038610">
    <property type="entry name" value="FliK-like_C_sf"/>
</dbReference>
<feature type="region of interest" description="Disordered" evidence="1">
    <location>
        <begin position="90"/>
        <end position="183"/>
    </location>
</feature>
<dbReference type="PATRIC" id="fig|1107882.3.peg.1795"/>
<dbReference type="EMBL" id="AHAM01000061">
    <property type="protein sequence ID" value="EHK57595.1"/>
    <property type="molecule type" value="Genomic_DNA"/>
</dbReference>
<feature type="compositionally biased region" description="Gly residues" evidence="1">
    <location>
        <begin position="441"/>
        <end position="452"/>
    </location>
</feature>
<protein>
    <submittedName>
        <fullName evidence="3">Chemotaxis protein MotD</fullName>
    </submittedName>
</protein>
<dbReference type="InterPro" id="IPR021136">
    <property type="entry name" value="Flagellar_hook_control-like_C"/>
</dbReference>
<feature type="domain" description="Flagellar hook-length control protein-like C-terminal" evidence="2">
    <location>
        <begin position="337"/>
        <end position="409"/>
    </location>
</feature>
<dbReference type="CDD" id="cd17470">
    <property type="entry name" value="T3SS_Flik_C"/>
    <property type="match status" value="1"/>
</dbReference>
<dbReference type="Proteomes" id="UP000003250">
    <property type="component" value="Unassembled WGS sequence"/>
</dbReference>
<evidence type="ECO:0000313" key="3">
    <source>
        <dbReference type="EMBL" id="EHK57595.1"/>
    </source>
</evidence>
<dbReference type="Gene3D" id="3.30.750.140">
    <property type="match status" value="1"/>
</dbReference>
<gene>
    <name evidence="3" type="ORF">MAXJ12_09146</name>
</gene>
<feature type="compositionally biased region" description="Polar residues" evidence="1">
    <location>
        <begin position="207"/>
        <end position="223"/>
    </location>
</feature>
<evidence type="ECO:0000256" key="1">
    <source>
        <dbReference type="SAM" id="MobiDB-lite"/>
    </source>
</evidence>